<organism evidence="4 5">
    <name type="scientific">Planoprotostelium fungivorum</name>
    <dbReference type="NCBI Taxonomy" id="1890364"/>
    <lineage>
        <taxon>Eukaryota</taxon>
        <taxon>Amoebozoa</taxon>
        <taxon>Evosea</taxon>
        <taxon>Variosea</taxon>
        <taxon>Cavosteliida</taxon>
        <taxon>Cavosteliaceae</taxon>
        <taxon>Planoprotostelium</taxon>
    </lineage>
</organism>
<feature type="region of interest" description="Disordered" evidence="1">
    <location>
        <begin position="225"/>
        <end position="332"/>
    </location>
</feature>
<keyword evidence="5" id="KW-1185">Reference proteome</keyword>
<sequence length="1343" mass="147456">MKRRKVTAFSSPFKKTNTNNETKNDRDGSAECDGTQTADLTTGRGQKISRSTENMNKARKLLDENTDTAPVTPMKAKRTEKSLRSSTPDKDMDTTTTSPRHNETTPQGFTTGGGKKLSAPSATAMAKAQGLLDSTETSEPVSKEIPKAVGFSTGSGKRVSPPTAASLAKAQNMMMDVDANDATVTPTTNGFSTGRGKKMSPPTAASLAKAQNMMEGDIGDAVPPIATGFSTGGGRKLKPPTAASLAKAQGLLKSVKGDGGPTTDDPSIQKNSSPSSSTHATRRQEDKQKEDTDVPIDVGFSTGRGKKMSAPTAASVAKARSMMDKEDADTPPLVSTGFSTAGGKKMKPPSATSLAKAQNMMTEVNSGELDATTPVGFSTGGGKKIQPPSAESVEKAKSIMRDEGDPLQPAITVGFSTGGGKKMIAPSAASLAKAQSMMKEGEEKVEENTLDVPVTVGFSTGGGKKMKPPSAASLAKATNMMTEETKETQANGSQSLSQPDDSQSTDALALLEFDSTQSSQKKIELPPTDDLEDIDEGQLDDLFSTEKKAGTATPVTPKAGKRFVYPTTPNGRVSITPKKSSLGNKPMTPLKTPRKLSEPYSPAKKAFTAPRMNLEKSPTAVSPYLQRKRQRLEETTTPKKVEKKVEVQTNKVSLREFEKSYPMTNRTMMELMSPPFSIPSFVLSMTSESARNFQFPPNYEEGEESSIGPPELLLSLTRSGCDPRYISIVWVQNHYRWIVWKLSCLERSFPQALGNRLVLPSSVLSQMRHRYEREVERAERSVLRKICERDESSSKHMVLCVATVKSDGSSNIIEVTDGWYSLNAALDEPLNEQLKKGKIYPGLKLRVFGAQIDGLENGLPPLEAKNSAVLKFFFNGVRRAPWYAKLGLQRSMTFPVNLRSISASGGMIPCVQVVVQRKYPRLFREVLGDNTVIIRDVKEEELADIAHSRKREDTLSKTSVQILKQMREEELEAVNPPLQPGGFRLRQKKKSEELSQMNNGQELYDEMLRRKLEPADFLEKLSKSQKEEFISFHEGKETEKKQRFHSELGDAAVETKRNVTEMIRIKLTDCPTGNVTDASHAVLTLWRPPEELLSGVNEGQVYKIYGLLPSKSQTGEHLLLNSSNAMRWEKLKVVPPIYNDIYHPRKITKISELSESNKNAEVDVVGCLLYVDKQEGPVSFYNAYICDTSLRLAMIHFRSGGHLQPAMQKIRGNTFLTVSATNVVNKGRDNHHGVERLLGTDVSQVTSARGPQYVRRELEELDKWMTSSGIFEELSGLKEYASALSRGESPCLPRCLQITMREQKQKSLDEYWKKGEGELDITEEEADAALEAAMKMMREKTDR</sequence>
<dbReference type="Pfam" id="PF21318">
    <property type="entry name" value="BRCA2DBD_OB2"/>
    <property type="match status" value="1"/>
</dbReference>
<dbReference type="Pfam" id="PF09169">
    <property type="entry name" value="BRCA-2_helical"/>
    <property type="match status" value="1"/>
</dbReference>
<dbReference type="STRING" id="1890364.A0A2P6NUN6"/>
<dbReference type="SUPFAM" id="SSF50249">
    <property type="entry name" value="Nucleic acid-binding proteins"/>
    <property type="match status" value="3"/>
</dbReference>
<name>A0A2P6NUN6_9EUKA</name>
<dbReference type="InterPro" id="IPR015187">
    <property type="entry name" value="BRCA2_OB_1"/>
</dbReference>
<feature type="region of interest" description="Disordered" evidence="1">
    <location>
        <begin position="482"/>
        <end position="534"/>
    </location>
</feature>
<feature type="compositionally biased region" description="Low complexity" evidence="1">
    <location>
        <begin position="493"/>
        <end position="506"/>
    </location>
</feature>
<comment type="caution">
    <text evidence="4">The sequence shown here is derived from an EMBL/GenBank/DDBJ whole genome shotgun (WGS) entry which is preliminary data.</text>
</comment>
<feature type="compositionally biased region" description="Basic and acidic residues" evidence="1">
    <location>
        <begin position="282"/>
        <end position="292"/>
    </location>
</feature>
<protein>
    <submittedName>
        <fullName evidence="4">BRCA2 repeat family protein</fullName>
    </submittedName>
</protein>
<feature type="region of interest" description="Disordered" evidence="1">
    <location>
        <begin position="549"/>
        <end position="601"/>
    </location>
</feature>
<evidence type="ECO:0000256" key="1">
    <source>
        <dbReference type="SAM" id="MobiDB-lite"/>
    </source>
</evidence>
<dbReference type="InterPro" id="IPR015525">
    <property type="entry name" value="BRCA2"/>
</dbReference>
<dbReference type="OrthoDB" id="21095at2759"/>
<dbReference type="InterPro" id="IPR015252">
    <property type="entry name" value="BRCA2_hlx"/>
</dbReference>
<dbReference type="EMBL" id="MDYQ01000018">
    <property type="protein sequence ID" value="PRP87682.1"/>
    <property type="molecule type" value="Genomic_DNA"/>
</dbReference>
<dbReference type="SUPFAM" id="SSF81872">
    <property type="entry name" value="BRCA2 helical domain"/>
    <property type="match status" value="1"/>
</dbReference>
<dbReference type="InParanoid" id="A0A2P6NUN6"/>
<dbReference type="PANTHER" id="PTHR11289:SF0">
    <property type="entry name" value="BREAST CANCER TYPE 2 SUSCEPTIBILITY PROTEIN"/>
    <property type="match status" value="1"/>
</dbReference>
<accession>A0A2P6NUN6</accession>
<feature type="domain" description="BRCA2 OB1" evidence="2">
    <location>
        <begin position="781"/>
        <end position="890"/>
    </location>
</feature>
<feature type="region of interest" description="Disordered" evidence="1">
    <location>
        <begin position="187"/>
        <end position="207"/>
    </location>
</feature>
<evidence type="ECO:0000313" key="4">
    <source>
        <dbReference type="EMBL" id="PRP87682.1"/>
    </source>
</evidence>
<evidence type="ECO:0000259" key="2">
    <source>
        <dbReference type="Pfam" id="PF09103"/>
    </source>
</evidence>
<reference evidence="4 5" key="1">
    <citation type="journal article" date="2018" name="Genome Biol. Evol.">
        <title>Multiple Roots of Fruiting Body Formation in Amoebozoa.</title>
        <authorList>
            <person name="Hillmann F."/>
            <person name="Forbes G."/>
            <person name="Novohradska S."/>
            <person name="Ferling I."/>
            <person name="Riege K."/>
            <person name="Groth M."/>
            <person name="Westermann M."/>
            <person name="Marz M."/>
            <person name="Spaller T."/>
            <person name="Winckler T."/>
            <person name="Schaap P."/>
            <person name="Glockner G."/>
        </authorList>
    </citation>
    <scope>NUCLEOTIDE SEQUENCE [LARGE SCALE GENOMIC DNA]</scope>
    <source>
        <strain evidence="4 5">Jena</strain>
    </source>
</reference>
<proteinExistence type="predicted"/>
<dbReference type="GO" id="GO:0006355">
    <property type="term" value="P:regulation of DNA-templated transcription"/>
    <property type="evidence" value="ECO:0007669"/>
    <property type="project" value="TreeGrafter"/>
</dbReference>
<feature type="region of interest" description="Disordered" evidence="1">
    <location>
        <begin position="1"/>
        <end position="165"/>
    </location>
</feature>
<dbReference type="CDD" id="cd04493">
    <property type="entry name" value="BRCA2DBD_OB1"/>
    <property type="match status" value="1"/>
</dbReference>
<feature type="compositionally biased region" description="Polar residues" evidence="1">
    <location>
        <begin position="567"/>
        <end position="583"/>
    </location>
</feature>
<dbReference type="Gene3D" id="2.40.50.140">
    <property type="entry name" value="Nucleic acid-binding proteins"/>
    <property type="match status" value="4"/>
</dbReference>
<feature type="domain" description="Breast cancer type 2 susceptibility protein helical" evidence="3">
    <location>
        <begin position="703"/>
        <end position="777"/>
    </location>
</feature>
<dbReference type="InterPro" id="IPR036315">
    <property type="entry name" value="BRCA2_hlx_sf"/>
</dbReference>
<evidence type="ECO:0000313" key="5">
    <source>
        <dbReference type="Proteomes" id="UP000241769"/>
    </source>
</evidence>
<dbReference type="Pfam" id="PF09103">
    <property type="entry name" value="BRCA-2_OB1"/>
    <property type="match status" value="1"/>
</dbReference>
<feature type="compositionally biased region" description="Polar residues" evidence="1">
    <location>
        <begin position="94"/>
        <end position="109"/>
    </location>
</feature>
<feature type="compositionally biased region" description="Polar residues" evidence="1">
    <location>
        <begin position="34"/>
        <end position="55"/>
    </location>
</feature>
<dbReference type="PANTHER" id="PTHR11289">
    <property type="entry name" value="BREAST CANCER TYPE 2 SUSCEPTIBILITY PROTEIN BRCA2"/>
    <property type="match status" value="1"/>
</dbReference>
<dbReference type="GO" id="GO:0000724">
    <property type="term" value="P:double-strand break repair via homologous recombination"/>
    <property type="evidence" value="ECO:0007669"/>
    <property type="project" value="InterPro"/>
</dbReference>
<evidence type="ECO:0000259" key="3">
    <source>
        <dbReference type="Pfam" id="PF09169"/>
    </source>
</evidence>
<dbReference type="Proteomes" id="UP000241769">
    <property type="component" value="Unassembled WGS sequence"/>
</dbReference>
<feature type="compositionally biased region" description="Basic and acidic residues" evidence="1">
    <location>
        <begin position="77"/>
        <end position="93"/>
    </location>
</feature>
<gene>
    <name evidence="4" type="ORF">PROFUN_02382</name>
</gene>
<dbReference type="InterPro" id="IPR012340">
    <property type="entry name" value="NA-bd_OB-fold"/>
</dbReference>